<dbReference type="CDD" id="cd01392">
    <property type="entry name" value="HTH_LacI"/>
    <property type="match status" value="1"/>
</dbReference>
<dbReference type="InterPro" id="IPR010982">
    <property type="entry name" value="Lambda_DNA-bd_dom_sf"/>
</dbReference>
<keyword evidence="2 5" id="KW-0238">DNA-binding</keyword>
<dbReference type="InterPro" id="IPR028082">
    <property type="entry name" value="Peripla_BP_I"/>
</dbReference>
<dbReference type="AlphaFoldDB" id="A0A9D1SFL4"/>
<dbReference type="SUPFAM" id="SSF47413">
    <property type="entry name" value="lambda repressor-like DNA-binding domains"/>
    <property type="match status" value="1"/>
</dbReference>
<keyword evidence="3" id="KW-0804">Transcription</keyword>
<evidence type="ECO:0000256" key="1">
    <source>
        <dbReference type="ARBA" id="ARBA00023015"/>
    </source>
</evidence>
<dbReference type="Proteomes" id="UP000824081">
    <property type="component" value="Unassembled WGS sequence"/>
</dbReference>
<dbReference type="Gene3D" id="3.40.50.2300">
    <property type="match status" value="2"/>
</dbReference>
<protein>
    <submittedName>
        <fullName evidence="5">LacI family DNA-binding transcriptional regulator</fullName>
    </submittedName>
</protein>
<reference evidence="5" key="2">
    <citation type="journal article" date="2021" name="PeerJ">
        <title>Extensive microbial diversity within the chicken gut microbiome revealed by metagenomics and culture.</title>
        <authorList>
            <person name="Gilroy R."/>
            <person name="Ravi A."/>
            <person name="Getino M."/>
            <person name="Pursley I."/>
            <person name="Horton D.L."/>
            <person name="Alikhan N.F."/>
            <person name="Baker D."/>
            <person name="Gharbi K."/>
            <person name="Hall N."/>
            <person name="Watson M."/>
            <person name="Adriaenssens E.M."/>
            <person name="Foster-Nyarko E."/>
            <person name="Jarju S."/>
            <person name="Secka A."/>
            <person name="Antonio M."/>
            <person name="Oren A."/>
            <person name="Chaudhuri R.R."/>
            <person name="La Ragione R."/>
            <person name="Hildebrand F."/>
            <person name="Pallen M.J."/>
        </authorList>
    </citation>
    <scope>NUCLEOTIDE SEQUENCE</scope>
    <source>
        <strain evidence="5">11687</strain>
    </source>
</reference>
<proteinExistence type="predicted"/>
<gene>
    <name evidence="5" type="ORF">IAC57_00615</name>
</gene>
<dbReference type="PANTHER" id="PTHR30146:SF154">
    <property type="entry name" value="TRANSCRIPTION REGULATOR, MEMBER OF GALR FAMILY"/>
    <property type="match status" value="1"/>
</dbReference>
<dbReference type="Pfam" id="PF00532">
    <property type="entry name" value="Peripla_BP_1"/>
    <property type="match status" value="1"/>
</dbReference>
<evidence type="ECO:0000256" key="3">
    <source>
        <dbReference type="ARBA" id="ARBA00023163"/>
    </source>
</evidence>
<sequence>MAKRVTIKDIAAAAGITPQAVSRALRGESDISEKTKLRVREIAEKLNYVGNSSARALRYGTSRMIAVVYDNPVNLYFSFMTAYLHECLKARGYSMLMMVEPVRRLSADLYLSVLSGNVDGILSFLEPDEEAGKLIDDYGVPVVLVGRRSDVRNVDCIYTDDEKGGRLAAAYLAETGARKIAYFSEGLDLTCAQDRFRGFRAELSRRGLFDESLCFFSEPEQGGPAERLKRFLDSGKEFDGLFCFSDFFAYEAVCLFAERGIAVPVVGYDDVREKIPIPGAIPSVGSDKQHIAETSVGFLLDRIPGAGEKAGGREAINARRAKREKCFDVRLCLPGTTD</sequence>
<evidence type="ECO:0000313" key="5">
    <source>
        <dbReference type="EMBL" id="HIU58579.1"/>
    </source>
</evidence>
<dbReference type="InterPro" id="IPR000843">
    <property type="entry name" value="HTH_LacI"/>
</dbReference>
<reference evidence="5" key="1">
    <citation type="submission" date="2020-10" db="EMBL/GenBank/DDBJ databases">
        <authorList>
            <person name="Gilroy R."/>
        </authorList>
    </citation>
    <scope>NUCLEOTIDE SEQUENCE</scope>
    <source>
        <strain evidence="5">11687</strain>
    </source>
</reference>
<organism evidence="5 6">
    <name type="scientific">Candidatus Scatosoma pullistercoris</name>
    <dbReference type="NCBI Taxonomy" id="2840934"/>
    <lineage>
        <taxon>Bacteria</taxon>
        <taxon>Bacillati</taxon>
        <taxon>Bacillota</taxon>
        <taxon>Clostridia</taxon>
        <taxon>Candidatus Scatosoma</taxon>
    </lineage>
</organism>
<dbReference type="SUPFAM" id="SSF53822">
    <property type="entry name" value="Periplasmic binding protein-like I"/>
    <property type="match status" value="1"/>
</dbReference>
<keyword evidence="1" id="KW-0805">Transcription regulation</keyword>
<dbReference type="Pfam" id="PF00356">
    <property type="entry name" value="LacI"/>
    <property type="match status" value="1"/>
</dbReference>
<dbReference type="GO" id="GO:0003700">
    <property type="term" value="F:DNA-binding transcription factor activity"/>
    <property type="evidence" value="ECO:0007669"/>
    <property type="project" value="TreeGrafter"/>
</dbReference>
<evidence type="ECO:0000256" key="2">
    <source>
        <dbReference type="ARBA" id="ARBA00023125"/>
    </source>
</evidence>
<dbReference type="PANTHER" id="PTHR30146">
    <property type="entry name" value="LACI-RELATED TRANSCRIPTIONAL REPRESSOR"/>
    <property type="match status" value="1"/>
</dbReference>
<feature type="domain" description="HTH lacI-type" evidence="4">
    <location>
        <begin position="5"/>
        <end position="59"/>
    </location>
</feature>
<dbReference type="InterPro" id="IPR001761">
    <property type="entry name" value="Peripla_BP/Lac1_sug-bd_dom"/>
</dbReference>
<dbReference type="CDD" id="cd06267">
    <property type="entry name" value="PBP1_LacI_sugar_binding-like"/>
    <property type="match status" value="1"/>
</dbReference>
<accession>A0A9D1SFL4</accession>
<dbReference type="SMART" id="SM00354">
    <property type="entry name" value="HTH_LACI"/>
    <property type="match status" value="1"/>
</dbReference>
<comment type="caution">
    <text evidence="5">The sequence shown here is derived from an EMBL/GenBank/DDBJ whole genome shotgun (WGS) entry which is preliminary data.</text>
</comment>
<dbReference type="EMBL" id="DVMZ01000016">
    <property type="protein sequence ID" value="HIU58579.1"/>
    <property type="molecule type" value="Genomic_DNA"/>
</dbReference>
<dbReference type="Gene3D" id="1.10.260.40">
    <property type="entry name" value="lambda repressor-like DNA-binding domains"/>
    <property type="match status" value="1"/>
</dbReference>
<evidence type="ECO:0000259" key="4">
    <source>
        <dbReference type="PROSITE" id="PS50932"/>
    </source>
</evidence>
<dbReference type="GO" id="GO:0000976">
    <property type="term" value="F:transcription cis-regulatory region binding"/>
    <property type="evidence" value="ECO:0007669"/>
    <property type="project" value="TreeGrafter"/>
</dbReference>
<dbReference type="PROSITE" id="PS50932">
    <property type="entry name" value="HTH_LACI_2"/>
    <property type="match status" value="1"/>
</dbReference>
<evidence type="ECO:0000313" key="6">
    <source>
        <dbReference type="Proteomes" id="UP000824081"/>
    </source>
</evidence>
<name>A0A9D1SFL4_9FIRM</name>